<protein>
    <recommendedName>
        <fullName evidence="2">TLDc domain-containing protein</fullName>
    </recommendedName>
</protein>
<dbReference type="Pfam" id="PF07534">
    <property type="entry name" value="TLD"/>
    <property type="match status" value="1"/>
</dbReference>
<dbReference type="PANTHER" id="PTHR14499:SF136">
    <property type="entry name" value="GH08630P"/>
    <property type="match status" value="1"/>
</dbReference>
<dbReference type="CDD" id="cd18316">
    <property type="entry name" value="BTB_POZ_KCTD-like"/>
    <property type="match status" value="1"/>
</dbReference>
<feature type="domain" description="TLDc" evidence="2">
    <location>
        <begin position="231"/>
        <end position="401"/>
    </location>
</feature>
<reference evidence="3" key="1">
    <citation type="submission" date="2021-02" db="EMBL/GenBank/DDBJ databases">
        <authorList>
            <person name="Nowell W R."/>
        </authorList>
    </citation>
    <scope>NUCLEOTIDE SEQUENCE</scope>
</reference>
<evidence type="ECO:0000313" key="3">
    <source>
        <dbReference type="EMBL" id="CAF2198057.1"/>
    </source>
</evidence>
<dbReference type="GO" id="GO:0051260">
    <property type="term" value="P:protein homooligomerization"/>
    <property type="evidence" value="ECO:0007669"/>
    <property type="project" value="InterPro"/>
</dbReference>
<gene>
    <name evidence="3" type="ORF">XDN619_LOCUS32632</name>
</gene>
<dbReference type="SMART" id="SM00225">
    <property type="entry name" value="BTB"/>
    <property type="match status" value="1"/>
</dbReference>
<evidence type="ECO:0000313" key="4">
    <source>
        <dbReference type="Proteomes" id="UP000663887"/>
    </source>
</evidence>
<keyword evidence="1" id="KW-0175">Coiled coil</keyword>
<dbReference type="SUPFAM" id="SSF54695">
    <property type="entry name" value="POZ domain"/>
    <property type="match status" value="1"/>
</dbReference>
<dbReference type="Gene3D" id="3.30.710.10">
    <property type="entry name" value="Potassium Channel Kv1.1, Chain A"/>
    <property type="match status" value="1"/>
</dbReference>
<dbReference type="InterPro" id="IPR003131">
    <property type="entry name" value="T1-type_BTB"/>
</dbReference>
<dbReference type="PROSITE" id="PS51886">
    <property type="entry name" value="TLDC"/>
    <property type="match status" value="1"/>
</dbReference>
<comment type="caution">
    <text evidence="3">The sequence shown here is derived from an EMBL/GenBank/DDBJ whole genome shotgun (WGS) entry which is preliminary data.</text>
</comment>
<dbReference type="Pfam" id="PF02214">
    <property type="entry name" value="BTB_2"/>
    <property type="match status" value="1"/>
</dbReference>
<dbReference type="InterPro" id="IPR000210">
    <property type="entry name" value="BTB/POZ_dom"/>
</dbReference>
<organism evidence="3 4">
    <name type="scientific">Rotaria magnacalcarata</name>
    <dbReference type="NCBI Taxonomy" id="392030"/>
    <lineage>
        <taxon>Eukaryota</taxon>
        <taxon>Metazoa</taxon>
        <taxon>Spiralia</taxon>
        <taxon>Gnathifera</taxon>
        <taxon>Rotifera</taxon>
        <taxon>Eurotatoria</taxon>
        <taxon>Bdelloidea</taxon>
        <taxon>Philodinida</taxon>
        <taxon>Philodinidae</taxon>
        <taxon>Rotaria</taxon>
    </lineage>
</organism>
<accession>A0A816Z917</accession>
<evidence type="ECO:0000256" key="1">
    <source>
        <dbReference type="SAM" id="Coils"/>
    </source>
</evidence>
<evidence type="ECO:0000259" key="2">
    <source>
        <dbReference type="PROSITE" id="PS51886"/>
    </source>
</evidence>
<proteinExistence type="predicted"/>
<sequence>MAEQLEKKDSNFNTLRDNVNQLETQFEKLREDVISKLKECSDCIKSAKQLCHEATEATTILENKLVNASNEEKEWKDIKIKLATTSIQGKVILDVGCEKYTTSVEVLTREKDTFFTALFSKQWQLEKDPDDKSNGESNDASFKKKLDRTNEKWRRYSRNTETTILYGPPVIFIDRDGKLFYYILAYLRTSTVLINVIKDETLLTSLIIEAEYFRLKSLLDILGNALFPNGTLLRFEHKKKLNHFYGKTNQQWELIYKATRDGFDANTFHARCNNKGPTISIIQSNNNFLFGGYTAIPWTSDGSDKKDTTAFLFTLTNPHNIPPTKYLISTGQSGNAVAHNASDLAKFGGGRDLKFANASNANNSSYTKFPHTYLDTTGKGNDTFTGAYNFTTSDIEVFKLA</sequence>
<feature type="coiled-coil region" evidence="1">
    <location>
        <begin position="5"/>
        <end position="39"/>
    </location>
</feature>
<dbReference type="EMBL" id="CAJNRG010016317">
    <property type="protein sequence ID" value="CAF2198057.1"/>
    <property type="molecule type" value="Genomic_DNA"/>
</dbReference>
<dbReference type="PANTHER" id="PTHR14499">
    <property type="entry name" value="POTASSIUM CHANNEL TETRAMERIZATION DOMAIN-CONTAINING"/>
    <property type="match status" value="1"/>
</dbReference>
<dbReference type="InterPro" id="IPR006571">
    <property type="entry name" value="TLDc_dom"/>
</dbReference>
<dbReference type="Proteomes" id="UP000663887">
    <property type="component" value="Unassembled WGS sequence"/>
</dbReference>
<dbReference type="SMART" id="SM00584">
    <property type="entry name" value="TLDc"/>
    <property type="match status" value="1"/>
</dbReference>
<dbReference type="InterPro" id="IPR011333">
    <property type="entry name" value="SKP1/BTB/POZ_sf"/>
</dbReference>
<dbReference type="AlphaFoldDB" id="A0A816Z917"/>
<name>A0A816Z917_9BILA</name>